<sequence length="217" mass="25817">MATDETLTKINDIICEINIQFIDDQLCKFNPIKMKGQAIYVILFEYFKKYTANCADVISLLKELRKQELEDDTTTIINILSMMIIKKMMAKRISCQRTQLIPKKEKTENLNIKVIRLLEKNIRYKLVNIRNSFHTLLFTRVDIEEKEIDDIEIEKIFYLRLVYLQKSKIIMIVNLYNSCVVLNNIIQKKCITNARNKLKYIIEQKNTNNYIIYLCEI</sequence>
<protein>
    <submittedName>
        <fullName evidence="1">Uncharacterized protein</fullName>
    </submittedName>
</protein>
<proteinExistence type="predicted"/>
<evidence type="ECO:0000313" key="1">
    <source>
        <dbReference type="EMBL" id="ETO02449.1"/>
    </source>
</evidence>
<dbReference type="EMBL" id="ASPP01035742">
    <property type="protein sequence ID" value="ETO02449.1"/>
    <property type="molecule type" value="Genomic_DNA"/>
</dbReference>
<name>X6LLH1_RETFI</name>
<dbReference type="Proteomes" id="UP000023152">
    <property type="component" value="Unassembled WGS sequence"/>
</dbReference>
<keyword evidence="2" id="KW-1185">Reference proteome</keyword>
<comment type="caution">
    <text evidence="1">The sequence shown here is derived from an EMBL/GenBank/DDBJ whole genome shotgun (WGS) entry which is preliminary data.</text>
</comment>
<organism evidence="1 2">
    <name type="scientific">Reticulomyxa filosa</name>
    <dbReference type="NCBI Taxonomy" id="46433"/>
    <lineage>
        <taxon>Eukaryota</taxon>
        <taxon>Sar</taxon>
        <taxon>Rhizaria</taxon>
        <taxon>Retaria</taxon>
        <taxon>Foraminifera</taxon>
        <taxon>Monothalamids</taxon>
        <taxon>Reticulomyxidae</taxon>
        <taxon>Reticulomyxa</taxon>
    </lineage>
</organism>
<evidence type="ECO:0000313" key="2">
    <source>
        <dbReference type="Proteomes" id="UP000023152"/>
    </source>
</evidence>
<accession>X6LLH1</accession>
<dbReference type="AlphaFoldDB" id="X6LLH1"/>
<reference evidence="1 2" key="1">
    <citation type="journal article" date="2013" name="Curr. Biol.">
        <title>The Genome of the Foraminiferan Reticulomyxa filosa.</title>
        <authorList>
            <person name="Glockner G."/>
            <person name="Hulsmann N."/>
            <person name="Schleicher M."/>
            <person name="Noegel A.A."/>
            <person name="Eichinger L."/>
            <person name="Gallinger C."/>
            <person name="Pawlowski J."/>
            <person name="Sierra R."/>
            <person name="Euteneuer U."/>
            <person name="Pillet L."/>
            <person name="Moustafa A."/>
            <person name="Platzer M."/>
            <person name="Groth M."/>
            <person name="Szafranski K."/>
            <person name="Schliwa M."/>
        </authorList>
    </citation>
    <scope>NUCLEOTIDE SEQUENCE [LARGE SCALE GENOMIC DNA]</scope>
</reference>
<gene>
    <name evidence="1" type="ORF">RFI_34982</name>
</gene>